<comment type="caution">
    <text evidence="2">The sequence shown here is derived from an EMBL/GenBank/DDBJ whole genome shotgun (WGS) entry which is preliminary data.</text>
</comment>
<feature type="transmembrane region" description="Helical" evidence="1">
    <location>
        <begin position="135"/>
        <end position="152"/>
    </location>
</feature>
<dbReference type="AlphaFoldDB" id="A0A076JQ62"/>
<protein>
    <submittedName>
        <fullName evidence="2">ABC transporter permease</fullName>
    </submittedName>
</protein>
<keyword evidence="1" id="KW-1133">Transmembrane helix</keyword>
<evidence type="ECO:0000313" key="3">
    <source>
        <dbReference type="EMBL" id="OSG95847.1"/>
    </source>
</evidence>
<feature type="transmembrane region" description="Helical" evidence="1">
    <location>
        <begin position="161"/>
        <end position="180"/>
    </location>
</feature>
<keyword evidence="1" id="KW-0472">Membrane</keyword>
<dbReference type="Pfam" id="PF05857">
    <property type="entry name" value="TraX"/>
    <property type="match status" value="1"/>
</dbReference>
<dbReference type="EMBL" id="LNKH01000011">
    <property type="protein sequence ID" value="OSG95847.1"/>
    <property type="molecule type" value="Genomic_DNA"/>
</dbReference>
<keyword evidence="1" id="KW-0812">Transmembrane</keyword>
<evidence type="ECO:0000256" key="1">
    <source>
        <dbReference type="SAM" id="Phobius"/>
    </source>
</evidence>
<evidence type="ECO:0000313" key="4">
    <source>
        <dbReference type="Proteomes" id="UP000193905"/>
    </source>
</evidence>
<dbReference type="Proteomes" id="UP000470926">
    <property type="component" value="Unassembled WGS sequence"/>
</dbReference>
<evidence type="ECO:0000313" key="2">
    <source>
        <dbReference type="EMBL" id="KAB6028386.1"/>
    </source>
</evidence>
<feature type="transmembrane region" description="Helical" evidence="1">
    <location>
        <begin position="186"/>
        <end position="203"/>
    </location>
</feature>
<organism evidence="2 5">
    <name type="scientific">Bifidobacterium adolescentis</name>
    <dbReference type="NCBI Taxonomy" id="1680"/>
    <lineage>
        <taxon>Bacteria</taxon>
        <taxon>Bacillati</taxon>
        <taxon>Actinomycetota</taxon>
        <taxon>Actinomycetes</taxon>
        <taxon>Bifidobacteriales</taxon>
        <taxon>Bifidobacteriaceae</taxon>
        <taxon>Bifidobacterium</taxon>
    </lineage>
</organism>
<feature type="transmembrane region" description="Helical" evidence="1">
    <location>
        <begin position="248"/>
        <end position="267"/>
    </location>
</feature>
<dbReference type="InterPro" id="IPR008875">
    <property type="entry name" value="TraX"/>
</dbReference>
<dbReference type="KEGG" id="badl:BADO_1453"/>
<feature type="transmembrane region" description="Helical" evidence="1">
    <location>
        <begin position="71"/>
        <end position="89"/>
    </location>
</feature>
<reference evidence="2 5" key="2">
    <citation type="journal article" date="2019" name="Nat. Med.">
        <title>A library of human gut bacterial isolates paired with longitudinal multiomics data enables mechanistic microbiome research.</title>
        <authorList>
            <person name="Poyet M."/>
            <person name="Groussin M."/>
            <person name="Gibbons S.M."/>
            <person name="Avila-Pacheco J."/>
            <person name="Jiang X."/>
            <person name="Kearney S.M."/>
            <person name="Perrotta A.R."/>
            <person name="Berdy B."/>
            <person name="Zhao S."/>
            <person name="Lieberman T.D."/>
            <person name="Swanson P.K."/>
            <person name="Smith M."/>
            <person name="Roesemann S."/>
            <person name="Alexander J.E."/>
            <person name="Rich S.A."/>
            <person name="Livny J."/>
            <person name="Vlamakis H."/>
            <person name="Clish C."/>
            <person name="Bullock K."/>
            <person name="Deik A."/>
            <person name="Scott J."/>
            <person name="Pierce K.A."/>
            <person name="Xavier R.J."/>
            <person name="Alm E.J."/>
        </authorList>
    </citation>
    <scope>NUCLEOTIDE SEQUENCE [LARGE SCALE GENOMIC DNA]</scope>
    <source>
        <strain evidence="2 5">BIOML-A26</strain>
    </source>
</reference>
<feature type="transmembrane region" description="Helical" evidence="1">
    <location>
        <begin position="215"/>
        <end position="236"/>
    </location>
</feature>
<dbReference type="Proteomes" id="UP000193905">
    <property type="component" value="Unassembled WGS sequence"/>
</dbReference>
<dbReference type="eggNOG" id="ENOG5032WBP">
    <property type="taxonomic scope" value="Bacteria"/>
</dbReference>
<evidence type="ECO:0000313" key="5">
    <source>
        <dbReference type="Proteomes" id="UP000470926"/>
    </source>
</evidence>
<name>A0A076JQ62_BIFAD</name>
<dbReference type="EMBL" id="WDFR01000006">
    <property type="protein sequence ID" value="KAB6028386.1"/>
    <property type="molecule type" value="Genomic_DNA"/>
</dbReference>
<dbReference type="RefSeq" id="WP_038444991.1">
    <property type="nucleotide sequence ID" value="NZ_CP007443.1"/>
</dbReference>
<reference evidence="3 4" key="1">
    <citation type="journal article" date="2016" name="Sci. Rep.">
        <title>Evaluation of genetic diversity among strains of the human gut commensal Bifidobacterium adolescentis.</title>
        <authorList>
            <person name="Duranti S."/>
            <person name="Milani C."/>
            <person name="Lugli G.A."/>
            <person name="Mancabelli L."/>
            <person name="Turroni F."/>
            <person name="Ferrario C."/>
            <person name="Mangifesta M."/>
            <person name="Viappiani A."/>
            <person name="Sanchez B."/>
            <person name="Margolles A."/>
            <person name="van Sinderen D."/>
            <person name="Ventura M."/>
        </authorList>
    </citation>
    <scope>NUCLEOTIDE SEQUENCE [LARGE SCALE GENOMIC DNA]</scope>
    <source>
        <strain evidence="3 4">AL46-2</strain>
    </source>
</reference>
<accession>A0A076JQ62</accession>
<gene>
    <name evidence="3" type="ORF">AL0462_1678</name>
    <name evidence="2" type="ORF">GA542_09090</name>
</gene>
<sequence length="268" mass="29531">MESYVEQGAGADSIEQIGFGGARRTKKKHRGLTVFQLKVIGAVALALSAGSTTIVPLFFGSDVNNMTSLTAMVLSEVVSWFAIPIYAWLLVQGFRETHSRVAYGLQLFILAVVCEVPYDLCTSHKAFDFGSQNPVFGLFIAFVVLAVLDWVAARYQKSMKIVLSVGLVLIGLLWDLLLRVGLRQHMMSVGSVTLGFVLIFTLMRQHENSMMFTAGLFGAVMMIMPGIGVAFVHYYNGELGYKRQWTKWAFYAAYPVILIFCAIGATLA</sequence>
<feature type="transmembrane region" description="Helical" evidence="1">
    <location>
        <begin position="32"/>
        <end position="59"/>
    </location>
</feature>
<proteinExistence type="predicted"/>